<evidence type="ECO:0000313" key="3">
    <source>
        <dbReference type="Proteomes" id="UP000637239"/>
    </source>
</evidence>
<dbReference type="AlphaFoldDB" id="A0A7R7VV59"/>
<sequence length="413" mass="46213">MSNGQTTSIEQDQIQYWPESFSIHQNQQKFPSSPLPNENTLAHPVPRSLYLANSNFSSFEESAYPKREGSSPLTPLTGSSHSAEDLSFLHAQSSPNSSVTTFDEPCFTPMSSTFGTMNPASWSSSSLSSASSTSSSSSAQHYHQQTDAATMGTWPNVPYYLPPSNQCLLPTIDTTWEVAQPTNEEMMMFNGLPWLDFNTDEAPAFFTSPVPEITEHKASTYPSFTHQHQNIQPQSLQPQLQSQFYTTTPATTIPVAPRAAAPTPSNTRNAFLIDCKRHGLSYKDIKRLGGFKEAESTLRGRFRTLTKTKEQRVRKPQWEERDVRLLCEAVHVLSSERERHTYRRSFKQNSLCRGQGCGCTARCHTTGESTDSGVPKVSWKKVAGYIWLHGGSYHFGNATCKKKWAELHKINLK</sequence>
<feature type="region of interest" description="Disordered" evidence="1">
    <location>
        <begin position="125"/>
        <end position="146"/>
    </location>
</feature>
<keyword evidence="3" id="KW-1185">Reference proteome</keyword>
<organism evidence="2 3">
    <name type="scientific">Aspergillus chevalieri</name>
    <name type="common">Eurotium chevalieri</name>
    <dbReference type="NCBI Taxonomy" id="182096"/>
    <lineage>
        <taxon>Eukaryota</taxon>
        <taxon>Fungi</taxon>
        <taxon>Dikarya</taxon>
        <taxon>Ascomycota</taxon>
        <taxon>Pezizomycotina</taxon>
        <taxon>Eurotiomycetes</taxon>
        <taxon>Eurotiomycetidae</taxon>
        <taxon>Eurotiales</taxon>
        <taxon>Aspergillaceae</taxon>
        <taxon>Aspergillus</taxon>
        <taxon>Aspergillus subgen. Aspergillus</taxon>
    </lineage>
</organism>
<reference evidence="2" key="2">
    <citation type="submission" date="2021-02" db="EMBL/GenBank/DDBJ databases">
        <title>Aspergillus chevalieri M1 genome sequence.</title>
        <authorList>
            <person name="Kadooka C."/>
            <person name="Mori K."/>
            <person name="Futagami T."/>
        </authorList>
    </citation>
    <scope>NUCLEOTIDE SEQUENCE</scope>
    <source>
        <strain evidence="2">M1</strain>
    </source>
</reference>
<dbReference type="RefSeq" id="XP_043139251.1">
    <property type="nucleotide sequence ID" value="XM_043281809.1"/>
</dbReference>
<gene>
    <name evidence="2" type="ORF">ACHE_60615A</name>
</gene>
<proteinExistence type="predicted"/>
<evidence type="ECO:0008006" key="4">
    <source>
        <dbReference type="Google" id="ProtNLM"/>
    </source>
</evidence>
<evidence type="ECO:0000256" key="1">
    <source>
        <dbReference type="SAM" id="MobiDB-lite"/>
    </source>
</evidence>
<reference evidence="2" key="1">
    <citation type="submission" date="2021-01" db="EMBL/GenBank/DDBJ databases">
        <authorList>
            <consortium name="Aspergillus chevalieri M1 genome sequencing consortium"/>
            <person name="Kazuki M."/>
            <person name="Futagami T."/>
        </authorList>
    </citation>
    <scope>NUCLEOTIDE SEQUENCE</scope>
    <source>
        <strain evidence="2">M1</strain>
    </source>
</reference>
<evidence type="ECO:0000313" key="2">
    <source>
        <dbReference type="EMBL" id="BCR90729.1"/>
    </source>
</evidence>
<feature type="compositionally biased region" description="Polar residues" evidence="1">
    <location>
        <begin position="71"/>
        <end position="81"/>
    </location>
</feature>
<name>A0A7R7VV59_ASPCH</name>
<accession>A0A7R7VV59</accession>
<dbReference type="EMBL" id="AP024421">
    <property type="protein sequence ID" value="BCR90729.1"/>
    <property type="molecule type" value="Genomic_DNA"/>
</dbReference>
<dbReference type="GeneID" id="66985087"/>
<protein>
    <recommendedName>
        <fullName evidence="4">Myb-like domain-containing protein</fullName>
    </recommendedName>
</protein>
<feature type="compositionally biased region" description="Low complexity" evidence="1">
    <location>
        <begin position="125"/>
        <end position="139"/>
    </location>
</feature>
<dbReference type="Proteomes" id="UP000637239">
    <property type="component" value="Chromosome 6"/>
</dbReference>
<dbReference type="KEGG" id="ache:ACHE_60615A"/>
<feature type="region of interest" description="Disordered" evidence="1">
    <location>
        <begin position="62"/>
        <end position="81"/>
    </location>
</feature>